<comment type="caution">
    <text evidence="3">The sequence shown here is derived from an EMBL/GenBank/DDBJ whole genome shotgun (WGS) entry which is preliminary data.</text>
</comment>
<evidence type="ECO:0000313" key="4">
    <source>
        <dbReference type="Proteomes" id="UP001194580"/>
    </source>
</evidence>
<evidence type="ECO:0000256" key="1">
    <source>
        <dbReference type="ARBA" id="ARBA00022737"/>
    </source>
</evidence>
<feature type="region of interest" description="Disordered" evidence="2">
    <location>
        <begin position="622"/>
        <end position="650"/>
    </location>
</feature>
<dbReference type="PANTHER" id="PTHR47936:SF1">
    <property type="entry name" value="PENTATRICOPEPTIDE REPEAT-CONTAINING PROTEIN GUN1, CHLOROPLASTIC"/>
    <property type="match status" value="1"/>
</dbReference>
<evidence type="ECO:0000256" key="2">
    <source>
        <dbReference type="SAM" id="MobiDB-lite"/>
    </source>
</evidence>
<protein>
    <recommendedName>
        <fullName evidence="5">Pentatricopeptide repeat-containing protein</fullName>
    </recommendedName>
</protein>
<dbReference type="InterPro" id="IPR011990">
    <property type="entry name" value="TPR-like_helical_dom_sf"/>
</dbReference>
<gene>
    <name evidence="3" type="ORF">BGZ95_004794</name>
</gene>
<dbReference type="PANTHER" id="PTHR47936">
    <property type="entry name" value="PPR_LONG DOMAIN-CONTAINING PROTEIN"/>
    <property type="match status" value="1"/>
</dbReference>
<dbReference type="EMBL" id="JAAAIL010002232">
    <property type="protein sequence ID" value="KAG0259115.1"/>
    <property type="molecule type" value="Genomic_DNA"/>
</dbReference>
<feature type="compositionally biased region" description="Low complexity" evidence="2">
    <location>
        <begin position="888"/>
        <end position="914"/>
    </location>
</feature>
<feature type="region of interest" description="Disordered" evidence="2">
    <location>
        <begin position="872"/>
        <end position="914"/>
    </location>
</feature>
<organism evidence="3 4">
    <name type="scientific">Linnemannia exigua</name>
    <dbReference type="NCBI Taxonomy" id="604196"/>
    <lineage>
        <taxon>Eukaryota</taxon>
        <taxon>Fungi</taxon>
        <taxon>Fungi incertae sedis</taxon>
        <taxon>Mucoromycota</taxon>
        <taxon>Mortierellomycotina</taxon>
        <taxon>Mortierellomycetes</taxon>
        <taxon>Mortierellales</taxon>
        <taxon>Mortierellaceae</taxon>
        <taxon>Linnemannia</taxon>
    </lineage>
</organism>
<keyword evidence="4" id="KW-1185">Reference proteome</keyword>
<feature type="compositionally biased region" description="Polar residues" evidence="2">
    <location>
        <begin position="631"/>
        <end position="642"/>
    </location>
</feature>
<feature type="region of interest" description="Disordered" evidence="2">
    <location>
        <begin position="1"/>
        <end position="41"/>
    </location>
</feature>
<evidence type="ECO:0000313" key="3">
    <source>
        <dbReference type="EMBL" id="KAG0259115.1"/>
    </source>
</evidence>
<dbReference type="Gene3D" id="1.25.40.10">
    <property type="entry name" value="Tetratricopeptide repeat domain"/>
    <property type="match status" value="2"/>
</dbReference>
<keyword evidence="1" id="KW-0677">Repeat</keyword>
<evidence type="ECO:0008006" key="5">
    <source>
        <dbReference type="Google" id="ProtNLM"/>
    </source>
</evidence>
<sequence>MEIKDFLRHSRITSAPGQSASARRKANADSKRRQDAKRRSQYSSIRRPFILDHQHRLVHMIQVLEEGPTRLAMIDAILLIRGKKAGAKLPSGYDFYKVVKLDEAYYYQLQEAKTTPVVSSLPPGAPPPAEPRHFMTQDYNIILERCEELKDWKSGFHISQVLLRRYQSPGFDFHSSDFGAPNARTIHLMAKMFVKWFRYDMAGMLFSTLHKHYPHRIPLDIYTSYMTELGAAKQFARIESTLLHLETVGPHPTVAQYNTIMKAIGNHKGRRLAEVFMERMVMAGTAPDQQSYRILIELSLDDLDVAGAHNWLGEYVRQGFEVHPRMMEPFMSTCIHQVSQRAHKRLGTDGIDNASLSQEWMIKAMNVVQFMSHQGLSPTSKTFEMLIKGFLAQENIPEARRVLNLMRSSPYFYTPNPRTWIKLFEYHLRQDEPLSALRTLNEMRRSGAGLKPGEIPLGTVVPTRLYRQLFQHYLSKSKLSMSERTLYEMLVQHKGARPNEQDVVDLIWKLDQQPEAAERVYELLYAQSGQWIDRGVAHVRRNRIMEDGPIELANVGVMQAKANSKDRLVRDDVWKSWTSMMRYLEEDGSGRDTPVGERFGVTIDPKERSVLALAFEQVAKAARQEPESARSAKQNSQSTGSPASRLAGDDWNFSPIRQKPGMGGVGLGLRLGQTGVHGSSEELGRRGSSADTPTKYLEFKGRHRMMIQQLLRHQEFLQPLLERRDMNVVQPEAPPNTQSSHPSTRVEGRLDQLKSSFQWVQEHSIPIRIEGLNAYLEGLISYQDFETARETLKAFLTNSRAVSRSSVSTKAASVRGPSILESLTPNLSTVKILSEYKGVLGGTKAVNRAIKKGGLELKQEWGDHLVKVKSLRQKRTTTYNTSSPSPPSSRLSSSLSSSSSSSTPARAVAASATL</sequence>
<accession>A0AAD4D2M0</accession>
<dbReference type="Proteomes" id="UP001194580">
    <property type="component" value="Unassembled WGS sequence"/>
</dbReference>
<dbReference type="AlphaFoldDB" id="A0AAD4D2M0"/>
<reference evidence="3" key="1">
    <citation type="journal article" date="2020" name="Fungal Divers.">
        <title>Resolving the Mortierellaceae phylogeny through synthesis of multi-gene phylogenetics and phylogenomics.</title>
        <authorList>
            <person name="Vandepol N."/>
            <person name="Liber J."/>
            <person name="Desiro A."/>
            <person name="Na H."/>
            <person name="Kennedy M."/>
            <person name="Barry K."/>
            <person name="Grigoriev I.V."/>
            <person name="Miller A.N."/>
            <person name="O'Donnell K."/>
            <person name="Stajich J.E."/>
            <person name="Bonito G."/>
        </authorList>
    </citation>
    <scope>NUCLEOTIDE SEQUENCE</scope>
    <source>
        <strain evidence="3">NRRL 28262</strain>
    </source>
</reference>
<name>A0AAD4D2M0_9FUNG</name>
<feature type="compositionally biased region" description="Polar residues" evidence="2">
    <location>
        <begin position="12"/>
        <end position="21"/>
    </location>
</feature>
<proteinExistence type="predicted"/>